<evidence type="ECO:0008006" key="4">
    <source>
        <dbReference type="Google" id="ProtNLM"/>
    </source>
</evidence>
<dbReference type="Proteomes" id="UP000199283">
    <property type="component" value="Unassembled WGS sequence"/>
</dbReference>
<sequence length="219" mass="24120">MRALFLLALLAACTRPLTPAETALLAPIHGPSLDTSQVRLTRAPIVGAFPITYDARPRATCRERIGPPEVGRVIARTGGIVLFENLFLSGEAWRDDYAADKPLDLAYAMFLVHETTHVWQWQNRARTGYSPIKAFTEQVTLDDPYLLEPDPTRAFLDYGYEQQASLVEEYLCCATLDPAGGRTDALRNLLSQVMPVAGPEAFARPVVVPYAEDLNGICA</sequence>
<keyword evidence="3" id="KW-1185">Reference proteome</keyword>
<evidence type="ECO:0000313" key="2">
    <source>
        <dbReference type="EMBL" id="SEL18456.1"/>
    </source>
</evidence>
<accession>A0A1H7N490</accession>
<keyword evidence="1" id="KW-0732">Signal</keyword>
<evidence type="ECO:0000256" key="1">
    <source>
        <dbReference type="SAM" id="SignalP"/>
    </source>
</evidence>
<dbReference type="STRING" id="188906.SAMN04488526_2167"/>
<organism evidence="2 3">
    <name type="scientific">Jannaschia helgolandensis</name>
    <dbReference type="NCBI Taxonomy" id="188906"/>
    <lineage>
        <taxon>Bacteria</taxon>
        <taxon>Pseudomonadati</taxon>
        <taxon>Pseudomonadota</taxon>
        <taxon>Alphaproteobacteria</taxon>
        <taxon>Rhodobacterales</taxon>
        <taxon>Roseobacteraceae</taxon>
        <taxon>Jannaschia</taxon>
    </lineage>
</organism>
<reference evidence="2 3" key="1">
    <citation type="submission" date="2016-10" db="EMBL/GenBank/DDBJ databases">
        <authorList>
            <person name="de Groot N.N."/>
        </authorList>
    </citation>
    <scope>NUCLEOTIDE SEQUENCE [LARGE SCALE GENOMIC DNA]</scope>
    <source>
        <strain evidence="2 3">DSM 14858</strain>
    </source>
</reference>
<feature type="signal peptide" evidence="1">
    <location>
        <begin position="1"/>
        <end position="19"/>
    </location>
</feature>
<gene>
    <name evidence="2" type="ORF">SAMN04488526_2167</name>
</gene>
<dbReference type="OrthoDB" id="8686772at2"/>
<dbReference type="RefSeq" id="WP_092762716.1">
    <property type="nucleotide sequence ID" value="NZ_FNZQ01000003.1"/>
</dbReference>
<dbReference type="AlphaFoldDB" id="A0A1H7N490"/>
<proteinExistence type="predicted"/>
<protein>
    <recommendedName>
        <fullName evidence="4">DUF4157 domain-containing protein</fullName>
    </recommendedName>
</protein>
<evidence type="ECO:0000313" key="3">
    <source>
        <dbReference type="Proteomes" id="UP000199283"/>
    </source>
</evidence>
<name>A0A1H7N490_9RHOB</name>
<dbReference type="EMBL" id="FNZQ01000003">
    <property type="protein sequence ID" value="SEL18456.1"/>
    <property type="molecule type" value="Genomic_DNA"/>
</dbReference>
<feature type="chain" id="PRO_5011542299" description="DUF4157 domain-containing protein" evidence="1">
    <location>
        <begin position="20"/>
        <end position="219"/>
    </location>
</feature>